<keyword evidence="1" id="KW-0812">Transmembrane</keyword>
<gene>
    <name evidence="3" type="ORF">E4186_08275</name>
</gene>
<evidence type="ECO:0000313" key="3">
    <source>
        <dbReference type="EMBL" id="QJT30184.1"/>
    </source>
</evidence>
<keyword evidence="1" id="KW-0472">Membrane</keyword>
<feature type="domain" description="NERD" evidence="2">
    <location>
        <begin position="130"/>
        <end position="227"/>
    </location>
</feature>
<feature type="transmembrane region" description="Helical" evidence="1">
    <location>
        <begin position="66"/>
        <end position="86"/>
    </location>
</feature>
<dbReference type="AlphaFoldDB" id="A0AAE7AEP2"/>
<feature type="transmembrane region" description="Helical" evidence="1">
    <location>
        <begin position="6"/>
        <end position="31"/>
    </location>
</feature>
<name>A0AAE7AEP2_AERME</name>
<dbReference type="EMBL" id="CP038444">
    <property type="protein sequence ID" value="QJT30184.1"/>
    <property type="molecule type" value="Genomic_DNA"/>
</dbReference>
<sequence length="305" mass="34846">MEFSSLAVSILATSGLFLGPIFLSVGIILLIRKRLRSHRVSPLTADLLRPAGHPLQQQIQDLQIDLFSQMLFTPLTLMMIGFYLLLQSYIDKRAMSTTVMLISGIVMLGIFIYGTTKTYKMANKVQHLKLGYSCELAVGQELDQIVRPQHHPYRVYHDIPFDGFNIDHLIICPNGVFVIETKGRSKPIHLFRPLIAKVRHVIEQPPVFTLEQPYFYRMKAATDRAVIRVSEVEDQTRFSLQHHSRSNQFLIQNTHQCLTDRQGKIARKWDRHNHLRLVVGGLTLGQVSAMQGLFDGRRYGTELIG</sequence>
<feature type="transmembrane region" description="Helical" evidence="1">
    <location>
        <begin position="98"/>
        <end position="116"/>
    </location>
</feature>
<dbReference type="InterPro" id="IPR011528">
    <property type="entry name" value="NERD"/>
</dbReference>
<dbReference type="PROSITE" id="PS50965">
    <property type="entry name" value="NERD"/>
    <property type="match status" value="1"/>
</dbReference>
<evidence type="ECO:0000259" key="2">
    <source>
        <dbReference type="PROSITE" id="PS50965"/>
    </source>
</evidence>
<evidence type="ECO:0000256" key="1">
    <source>
        <dbReference type="SAM" id="Phobius"/>
    </source>
</evidence>
<keyword evidence="1" id="KW-1133">Transmembrane helix</keyword>
<accession>A0AAE7AEP2</accession>
<protein>
    <submittedName>
        <fullName evidence="3">NERD domain-containing protein</fullName>
    </submittedName>
</protein>
<dbReference type="Pfam" id="PF08378">
    <property type="entry name" value="NERD"/>
    <property type="match status" value="1"/>
</dbReference>
<reference evidence="3 4" key="1">
    <citation type="submission" date="2019-03" db="EMBL/GenBank/DDBJ databases">
        <title>Novel transposon Tn6433 accelerates the dissemination of tet(E) in Aeromonas from aerobic biofilm under oxytetracycline stress.</title>
        <authorList>
            <person name="Shi Y."/>
            <person name="Tian Z."/>
            <person name="Zhang Y."/>
            <person name="Zhang H."/>
            <person name="Yang M."/>
        </authorList>
    </citation>
    <scope>NUCLEOTIDE SEQUENCE [LARGE SCALE GENOMIC DNA]</scope>
    <source>
        <strain evidence="3 4">T5-8</strain>
    </source>
</reference>
<dbReference type="Proteomes" id="UP000502006">
    <property type="component" value="Chromosome"/>
</dbReference>
<organism evidence="3 4">
    <name type="scientific">Aeromonas media</name>
    <dbReference type="NCBI Taxonomy" id="651"/>
    <lineage>
        <taxon>Bacteria</taxon>
        <taxon>Pseudomonadati</taxon>
        <taxon>Pseudomonadota</taxon>
        <taxon>Gammaproteobacteria</taxon>
        <taxon>Aeromonadales</taxon>
        <taxon>Aeromonadaceae</taxon>
        <taxon>Aeromonas</taxon>
    </lineage>
</organism>
<evidence type="ECO:0000313" key="4">
    <source>
        <dbReference type="Proteomes" id="UP000502006"/>
    </source>
</evidence>
<proteinExistence type="predicted"/>